<keyword evidence="2" id="KW-1185">Reference proteome</keyword>
<protein>
    <submittedName>
        <fullName evidence="1">Uncharacterized protein</fullName>
    </submittedName>
</protein>
<accession>A0AAP0J6R2</accession>
<sequence length="339" mass="36278">MASQVTTSQTLTTPHSASLRLSQRLEILDSHRLTPPHGCLSLPRVSRPRTACLSPSLVRLSLALPHGRLSPLHSASHGSLPLLLTLSHPSHGHLSPVTTTAPHTAHCHSASPSVTRLTATLPHLQSPRTACLSWSSLPTLISPALSLTISLSRLSRSHISRLRDHSATTLPITLLSSRLSIFGAAALPTHLLCSQYLNPTTTSEQASNDVEVEDVDDEDDEVESLGTIALFTLMEAADYANASSSFSVLPKKGDVGGDLFDGVVESRARVWGLVGMFNGKIGKFESSIVGPSCVSFWEQLIESVFRRSEGLREDAVADSGLHQLHAVDVAVDVAYTNFA</sequence>
<organism evidence="1 2">
    <name type="scientific">Stephania yunnanensis</name>
    <dbReference type="NCBI Taxonomy" id="152371"/>
    <lineage>
        <taxon>Eukaryota</taxon>
        <taxon>Viridiplantae</taxon>
        <taxon>Streptophyta</taxon>
        <taxon>Embryophyta</taxon>
        <taxon>Tracheophyta</taxon>
        <taxon>Spermatophyta</taxon>
        <taxon>Magnoliopsida</taxon>
        <taxon>Ranunculales</taxon>
        <taxon>Menispermaceae</taxon>
        <taxon>Menispermoideae</taxon>
        <taxon>Cissampelideae</taxon>
        <taxon>Stephania</taxon>
    </lineage>
</organism>
<comment type="caution">
    <text evidence="1">The sequence shown here is derived from an EMBL/GenBank/DDBJ whole genome shotgun (WGS) entry which is preliminary data.</text>
</comment>
<evidence type="ECO:0000313" key="1">
    <source>
        <dbReference type="EMBL" id="KAK9128742.1"/>
    </source>
</evidence>
<proteinExistence type="predicted"/>
<name>A0AAP0J6R2_9MAGN</name>
<reference evidence="1 2" key="1">
    <citation type="submission" date="2024-01" db="EMBL/GenBank/DDBJ databases">
        <title>Genome assemblies of Stephania.</title>
        <authorList>
            <person name="Yang L."/>
        </authorList>
    </citation>
    <scope>NUCLEOTIDE SEQUENCE [LARGE SCALE GENOMIC DNA]</scope>
    <source>
        <strain evidence="1">YNDBR</strain>
        <tissue evidence="1">Leaf</tissue>
    </source>
</reference>
<dbReference type="EMBL" id="JBBNAF010000007">
    <property type="protein sequence ID" value="KAK9128742.1"/>
    <property type="molecule type" value="Genomic_DNA"/>
</dbReference>
<gene>
    <name evidence="1" type="ORF">Syun_017539</name>
</gene>
<evidence type="ECO:0000313" key="2">
    <source>
        <dbReference type="Proteomes" id="UP001420932"/>
    </source>
</evidence>
<dbReference type="Proteomes" id="UP001420932">
    <property type="component" value="Unassembled WGS sequence"/>
</dbReference>
<dbReference type="AlphaFoldDB" id="A0AAP0J6R2"/>